<evidence type="ECO:0000259" key="2">
    <source>
        <dbReference type="Pfam" id="PF00326"/>
    </source>
</evidence>
<dbReference type="InterPro" id="IPR002469">
    <property type="entry name" value="Peptidase_S9B_N"/>
</dbReference>
<dbReference type="Gene3D" id="2.140.10.30">
    <property type="entry name" value="Dipeptidylpeptidase IV, N-terminal domain"/>
    <property type="match status" value="1"/>
</dbReference>
<organism evidence="4">
    <name type="scientific">Fagus sylvatica</name>
    <name type="common">Beechnut</name>
    <dbReference type="NCBI Taxonomy" id="28930"/>
    <lineage>
        <taxon>Eukaryota</taxon>
        <taxon>Viridiplantae</taxon>
        <taxon>Streptophyta</taxon>
        <taxon>Embryophyta</taxon>
        <taxon>Tracheophyta</taxon>
        <taxon>Spermatophyta</taxon>
        <taxon>Magnoliopsida</taxon>
        <taxon>eudicotyledons</taxon>
        <taxon>Gunneridae</taxon>
        <taxon>Pentapetalae</taxon>
        <taxon>rosids</taxon>
        <taxon>fabids</taxon>
        <taxon>Fagales</taxon>
        <taxon>Fagaceae</taxon>
        <taxon>Fagus</taxon>
    </lineage>
</organism>
<dbReference type="GO" id="GO:0008239">
    <property type="term" value="F:dipeptidyl-peptidase activity"/>
    <property type="evidence" value="ECO:0007669"/>
    <property type="project" value="TreeGrafter"/>
</dbReference>
<name>A0A2N9IUM5_FAGSY</name>
<dbReference type="GO" id="GO:0008236">
    <property type="term" value="F:serine-type peptidase activity"/>
    <property type="evidence" value="ECO:0007669"/>
    <property type="project" value="InterPro"/>
</dbReference>
<evidence type="ECO:0000259" key="3">
    <source>
        <dbReference type="Pfam" id="PF00930"/>
    </source>
</evidence>
<dbReference type="PANTHER" id="PTHR11731">
    <property type="entry name" value="PROTEASE FAMILY S9B,C DIPEPTIDYL-PEPTIDASE IV-RELATED"/>
    <property type="match status" value="1"/>
</dbReference>
<sequence>MQSVDENKKKNLKRSRSNHCDMPVTDSSVTPTLDNCTLFPVEEIVQYPLPGYVAPTSISFSPDDSVITYLLSPDHTLSRKVFAFDLKTGKQDLFFSPLGGGLDESNISPEEKLRRERLRERGLGVTRYEWVKTSTKKKEIMVPLPAGIYFQDFSCSNPDLKLPSVSCSPVIDPHLSPDGTMVAYVRDSELHVLNLLYNESKQLTYGANGNSLTHGLAEYIAQEEMDRKTGYWWSLDSKFIAFTQVDSSEVPLFRIMHQGKSSVGSDAQEDHAYPFAGASNVQVRLGVVSASGSPITWMDLLCGGSDQANNEDEYLARVHWMQGNILTAQILNRSHSKLKILKFDIKTGQRKIILVEESGTWVSLHDCFTPLDKGVTRFSGGFIWASEKTGFRHLYLHDANGTCLGPLTEGDWMVEQIAGVNEAAGLVYFTGTLDGPLECNLYRAKLFTDGNKPLEPPVRLTLSKGKHVVVLDHHMQTFVDIHDSLDSPPRVLICSLEDGSLIMPLFEQPFTIPRFKRLQLEPPEIVKIQVDDETTLYGALYKPDVTRFGPPPYKTMISVYGGPSVQLVCDSWINTVDMRAQYLRSQGILVWKLDNRGTARRGLKFEGSLKYKVGQIDANDQLIGAEWLIKQGLAKVGHIGLYGWSYGGYLSAMTLARFPDVFRCAVSGAPVTSWDGYDTFYTEKYMGLPSLNQSGYANGSVMHHVHKMKGRLLLVHGMIDENVHFRHTARLVNVLVAAGKPYELLIFPDERHMPRRHRERIYMEERICDFIERNL</sequence>
<evidence type="ECO:0000313" key="4">
    <source>
        <dbReference type="EMBL" id="SPD28228.1"/>
    </source>
</evidence>
<dbReference type="AlphaFoldDB" id="A0A2N9IUM5"/>
<feature type="domain" description="Peptidase S9 prolyl oligopeptidase catalytic" evidence="2">
    <location>
        <begin position="576"/>
        <end position="775"/>
    </location>
</feature>
<dbReference type="Pfam" id="PF00930">
    <property type="entry name" value="DPPIV_N"/>
    <property type="match status" value="1"/>
</dbReference>
<accession>A0A2N9IUM5</accession>
<reference evidence="4" key="1">
    <citation type="submission" date="2018-02" db="EMBL/GenBank/DDBJ databases">
        <authorList>
            <person name="Cohen D.B."/>
            <person name="Kent A.D."/>
        </authorList>
    </citation>
    <scope>NUCLEOTIDE SEQUENCE</scope>
</reference>
<dbReference type="GO" id="GO:0006508">
    <property type="term" value="P:proteolysis"/>
    <property type="evidence" value="ECO:0007669"/>
    <property type="project" value="InterPro"/>
</dbReference>
<dbReference type="SUPFAM" id="SSF53474">
    <property type="entry name" value="alpha/beta-Hydrolases"/>
    <property type="match status" value="1"/>
</dbReference>
<proteinExistence type="predicted"/>
<dbReference type="InterPro" id="IPR050278">
    <property type="entry name" value="Serine_Prot_S9B/DPPIV"/>
</dbReference>
<feature type="region of interest" description="Disordered" evidence="1">
    <location>
        <begin position="1"/>
        <end position="26"/>
    </location>
</feature>
<dbReference type="Gene3D" id="3.40.50.1820">
    <property type="entry name" value="alpha/beta hydrolase"/>
    <property type="match status" value="1"/>
</dbReference>
<protein>
    <recommendedName>
        <fullName evidence="5">Peptidase S9 prolyl oligopeptidase catalytic domain-containing protein</fullName>
    </recommendedName>
</protein>
<dbReference type="InterPro" id="IPR001375">
    <property type="entry name" value="Peptidase_S9_cat"/>
</dbReference>
<dbReference type="InterPro" id="IPR029058">
    <property type="entry name" value="AB_hydrolase_fold"/>
</dbReference>
<feature type="domain" description="Dipeptidylpeptidase IV N-terminal" evidence="3">
    <location>
        <begin position="144"/>
        <end position="489"/>
    </location>
</feature>
<gene>
    <name evidence="4" type="ORF">FSB_LOCUS56110</name>
</gene>
<evidence type="ECO:0000256" key="1">
    <source>
        <dbReference type="SAM" id="MobiDB-lite"/>
    </source>
</evidence>
<dbReference type="EMBL" id="OIVN01006226">
    <property type="protein sequence ID" value="SPD28228.1"/>
    <property type="molecule type" value="Genomic_DNA"/>
</dbReference>
<dbReference type="PANTHER" id="PTHR11731:SF193">
    <property type="entry name" value="DIPEPTIDYL PEPTIDASE 9"/>
    <property type="match status" value="1"/>
</dbReference>
<evidence type="ECO:0008006" key="5">
    <source>
        <dbReference type="Google" id="ProtNLM"/>
    </source>
</evidence>
<dbReference type="Pfam" id="PF00326">
    <property type="entry name" value="Peptidase_S9"/>
    <property type="match status" value="1"/>
</dbReference>
<dbReference type="SUPFAM" id="SSF82171">
    <property type="entry name" value="DPP6 N-terminal domain-like"/>
    <property type="match status" value="1"/>
</dbReference>